<dbReference type="FunFam" id="3.40.640.10:FF:000046">
    <property type="entry name" value="Cystathionine gamma-lyase"/>
    <property type="match status" value="1"/>
</dbReference>
<name>A0A345NQ42_9MICO</name>
<dbReference type="InterPro" id="IPR015421">
    <property type="entry name" value="PyrdxlP-dep_Trfase_major"/>
</dbReference>
<dbReference type="Gene3D" id="3.40.640.10">
    <property type="entry name" value="Type I PLP-dependent aspartate aminotransferase-like (Major domain)"/>
    <property type="match status" value="1"/>
</dbReference>
<dbReference type="GO" id="GO:0047982">
    <property type="term" value="F:homocysteine desulfhydrase activity"/>
    <property type="evidence" value="ECO:0007669"/>
    <property type="project" value="UniProtKB-EC"/>
</dbReference>
<evidence type="ECO:0000313" key="10">
    <source>
        <dbReference type="Proteomes" id="UP000253790"/>
    </source>
</evidence>
<evidence type="ECO:0000256" key="3">
    <source>
        <dbReference type="ARBA" id="ARBA00047175"/>
    </source>
</evidence>
<dbReference type="Pfam" id="PF01053">
    <property type="entry name" value="Cys_Met_Meta_PP"/>
    <property type="match status" value="1"/>
</dbReference>
<evidence type="ECO:0000256" key="2">
    <source>
        <dbReference type="ARBA" id="ARBA00022898"/>
    </source>
</evidence>
<dbReference type="SUPFAM" id="SSF53383">
    <property type="entry name" value="PLP-dependent transferases"/>
    <property type="match status" value="1"/>
</dbReference>
<comment type="similarity">
    <text evidence="8">Belongs to the trans-sulfuration enzymes family.</text>
</comment>
<dbReference type="InterPro" id="IPR015422">
    <property type="entry name" value="PyrdxlP-dep_Trfase_small"/>
</dbReference>
<accession>A0A345NQ42</accession>
<evidence type="ECO:0000256" key="4">
    <source>
        <dbReference type="ARBA" id="ARBA00047199"/>
    </source>
</evidence>
<evidence type="ECO:0000256" key="6">
    <source>
        <dbReference type="ARBA" id="ARBA00052699"/>
    </source>
</evidence>
<evidence type="ECO:0000313" key="9">
    <source>
        <dbReference type="EMBL" id="AXH97150.1"/>
    </source>
</evidence>
<dbReference type="GO" id="GO:0019343">
    <property type="term" value="P:cysteine biosynthetic process via cystathionine"/>
    <property type="evidence" value="ECO:0007669"/>
    <property type="project" value="TreeGrafter"/>
</dbReference>
<dbReference type="GO" id="GO:0019346">
    <property type="term" value="P:transsulfuration"/>
    <property type="evidence" value="ECO:0007669"/>
    <property type="project" value="InterPro"/>
</dbReference>
<dbReference type="PANTHER" id="PTHR11808:SF85">
    <property type="entry name" value="CYSTATHIONINE GAMMA-LYASE-RELATED"/>
    <property type="match status" value="1"/>
</dbReference>
<dbReference type="AlphaFoldDB" id="A0A345NQ42"/>
<evidence type="ECO:0000256" key="5">
    <source>
        <dbReference type="ARBA" id="ARBA00048780"/>
    </source>
</evidence>
<dbReference type="PANTHER" id="PTHR11808">
    <property type="entry name" value="TRANS-SULFURATION ENZYME FAMILY MEMBER"/>
    <property type="match status" value="1"/>
</dbReference>
<dbReference type="EC" id="4.4.1.2" evidence="3"/>
<keyword evidence="10" id="KW-1185">Reference proteome</keyword>
<sequence length="390" mass="40282">MSTEHLSFDSRAVHAGRGDLAALGLHVPPIDLSSTYPLPSVDEGGQAYELMAGGGTPAPGQTAVYQRMWSPGVARFEESLAALEGAESAVAFASGMAALTATLLSCVRAGRPHVVAVRPLYGGTDHVLATGMLGTRVTWAAADGVADAIEADTGLVVVESPANPTLDLVDLRALCDQAGEVPVLVDNTFATPVLQRPLEHGASIVLHSVTKFLAGHGDVLGGAVACSEETAQRIRSVRAITGAIMHPLSAYLSHRGLQTLPVRVRAQQDTAQVVANWLVDVEEVERVYYPGVEGGDPAGLVGTQMSGPGAVVSVDLGSFELAAQVAQGVRMITHAVSLGGVDSLVEHPAALTHRVVADDVKPHPGVLRLSIGLESPEDIIADLEQALAGG</sequence>
<evidence type="ECO:0000256" key="7">
    <source>
        <dbReference type="PIRSR" id="PIRSR001434-2"/>
    </source>
</evidence>
<keyword evidence="2 7" id="KW-0663">Pyridoxal phosphate</keyword>
<dbReference type="InterPro" id="IPR015424">
    <property type="entry name" value="PyrdxlP-dep_Trfase"/>
</dbReference>
<gene>
    <name evidence="9" type="ORF">DV701_14405</name>
</gene>
<evidence type="ECO:0000256" key="1">
    <source>
        <dbReference type="ARBA" id="ARBA00001933"/>
    </source>
</evidence>
<comment type="cofactor">
    <cofactor evidence="1 8">
        <name>pyridoxal 5'-phosphate</name>
        <dbReference type="ChEBI" id="CHEBI:597326"/>
    </cofactor>
</comment>
<comment type="catalytic activity">
    <reaction evidence="6">
        <text>L-methionine + H2O = methanethiol + 2-oxobutanoate + NH4(+)</text>
        <dbReference type="Rhea" id="RHEA:23800"/>
        <dbReference type="ChEBI" id="CHEBI:15377"/>
        <dbReference type="ChEBI" id="CHEBI:16007"/>
        <dbReference type="ChEBI" id="CHEBI:16763"/>
        <dbReference type="ChEBI" id="CHEBI:28938"/>
        <dbReference type="ChEBI" id="CHEBI:57844"/>
        <dbReference type="EC" id="4.4.1.11"/>
    </reaction>
    <physiologicalReaction direction="left-to-right" evidence="6">
        <dbReference type="Rhea" id="RHEA:23801"/>
    </physiologicalReaction>
</comment>
<dbReference type="Gene3D" id="3.90.1150.10">
    <property type="entry name" value="Aspartate Aminotransferase, domain 1"/>
    <property type="match status" value="1"/>
</dbReference>
<dbReference type="GO" id="GO:0030170">
    <property type="term" value="F:pyridoxal phosphate binding"/>
    <property type="evidence" value="ECO:0007669"/>
    <property type="project" value="InterPro"/>
</dbReference>
<proteinExistence type="inferred from homology"/>
<dbReference type="GO" id="GO:0004123">
    <property type="term" value="F:cystathionine gamma-lyase activity"/>
    <property type="evidence" value="ECO:0007669"/>
    <property type="project" value="TreeGrafter"/>
</dbReference>
<dbReference type="RefSeq" id="WP_114929239.1">
    <property type="nucleotide sequence ID" value="NZ_CP031229.1"/>
</dbReference>
<reference evidence="9 10" key="1">
    <citation type="submission" date="2018-07" db="EMBL/GenBank/DDBJ databases">
        <title>Complete genome sequencing of Ornithinimicrobium sp. AMA3305.</title>
        <authorList>
            <person name="Bae J.-W."/>
        </authorList>
    </citation>
    <scope>NUCLEOTIDE SEQUENCE [LARGE SCALE GENOMIC DNA]</scope>
    <source>
        <strain evidence="9 10">AMA3305</strain>
    </source>
</reference>
<dbReference type="Proteomes" id="UP000253790">
    <property type="component" value="Chromosome"/>
</dbReference>
<protein>
    <recommendedName>
        <fullName evidence="3">homocysteine desulfhydrase</fullName>
        <ecNumber evidence="3">4.4.1.2</ecNumber>
    </recommendedName>
    <alternativeName>
        <fullName evidence="4">Homocysteine desulfhydrase</fullName>
    </alternativeName>
</protein>
<keyword evidence="9" id="KW-0808">Transferase</keyword>
<feature type="modified residue" description="N6-(pyridoxal phosphate)lysine" evidence="7">
    <location>
        <position position="211"/>
    </location>
</feature>
<organism evidence="9 10">
    <name type="scientific">Ornithinimicrobium avium</name>
    <dbReference type="NCBI Taxonomy" id="2283195"/>
    <lineage>
        <taxon>Bacteria</taxon>
        <taxon>Bacillati</taxon>
        <taxon>Actinomycetota</taxon>
        <taxon>Actinomycetes</taxon>
        <taxon>Micrococcales</taxon>
        <taxon>Ornithinimicrobiaceae</taxon>
        <taxon>Ornithinimicrobium</taxon>
    </lineage>
</organism>
<dbReference type="PIRSF" id="PIRSF001434">
    <property type="entry name" value="CGS"/>
    <property type="match status" value="1"/>
</dbReference>
<dbReference type="InterPro" id="IPR000277">
    <property type="entry name" value="Cys/Met-Metab_PyrdxlP-dep_enz"/>
</dbReference>
<comment type="catalytic activity">
    <reaction evidence="5">
        <text>L-homocysteine + H2O = 2-oxobutanoate + hydrogen sulfide + NH4(+) + H(+)</text>
        <dbReference type="Rhea" id="RHEA:14501"/>
        <dbReference type="ChEBI" id="CHEBI:15377"/>
        <dbReference type="ChEBI" id="CHEBI:15378"/>
        <dbReference type="ChEBI" id="CHEBI:16763"/>
        <dbReference type="ChEBI" id="CHEBI:28938"/>
        <dbReference type="ChEBI" id="CHEBI:29919"/>
        <dbReference type="ChEBI" id="CHEBI:58199"/>
        <dbReference type="EC" id="4.4.1.2"/>
    </reaction>
    <physiologicalReaction direction="left-to-right" evidence="5">
        <dbReference type="Rhea" id="RHEA:14502"/>
    </physiologicalReaction>
</comment>
<dbReference type="GO" id="GO:0005737">
    <property type="term" value="C:cytoplasm"/>
    <property type="evidence" value="ECO:0007669"/>
    <property type="project" value="TreeGrafter"/>
</dbReference>
<dbReference type="EMBL" id="CP031229">
    <property type="protein sequence ID" value="AXH97150.1"/>
    <property type="molecule type" value="Genomic_DNA"/>
</dbReference>
<dbReference type="GO" id="GO:0016740">
    <property type="term" value="F:transferase activity"/>
    <property type="evidence" value="ECO:0007669"/>
    <property type="project" value="UniProtKB-KW"/>
</dbReference>
<dbReference type="OrthoDB" id="9780685at2"/>
<evidence type="ECO:0000256" key="8">
    <source>
        <dbReference type="RuleBase" id="RU362118"/>
    </source>
</evidence>
<dbReference type="KEGG" id="orn:DV701_14405"/>
<dbReference type="GO" id="GO:0018826">
    <property type="term" value="F:methionine gamma-lyase activity"/>
    <property type="evidence" value="ECO:0007669"/>
    <property type="project" value="UniProtKB-EC"/>
</dbReference>